<gene>
    <name evidence="2" type="ORF">EV667_0688</name>
</gene>
<dbReference type="RefSeq" id="WP_131833909.1">
    <property type="nucleotide sequence ID" value="NZ_SMFY01000001.1"/>
</dbReference>
<dbReference type="EMBL" id="SMFY01000001">
    <property type="protein sequence ID" value="TCK30596.1"/>
    <property type="molecule type" value="Genomic_DNA"/>
</dbReference>
<protein>
    <submittedName>
        <fullName evidence="2">Uncharacterized protein</fullName>
    </submittedName>
</protein>
<sequence length="133" mass="13898">MASRALLAIPALILALVTNAPAEEGCCDPAGPFRPGEAYPETLATCDTLGHWADRAPKTDDRITLGIEGAITGVHSDGVMAYLLMCAPAQVQVMCVTYSANDLKRGDVMVFGGGYSRVDAHHVVLDPCLASAP</sequence>
<evidence type="ECO:0000256" key="1">
    <source>
        <dbReference type="SAM" id="SignalP"/>
    </source>
</evidence>
<name>A0A4V2PK07_ANCAQ</name>
<evidence type="ECO:0000313" key="3">
    <source>
        <dbReference type="Proteomes" id="UP000295030"/>
    </source>
</evidence>
<accession>A0A4V2PK07</accession>
<keyword evidence="3" id="KW-1185">Reference proteome</keyword>
<proteinExistence type="predicted"/>
<feature type="chain" id="PRO_5020282060" evidence="1">
    <location>
        <begin position="23"/>
        <end position="133"/>
    </location>
</feature>
<organism evidence="2 3">
    <name type="scientific">Ancylobacter aquaticus</name>
    <dbReference type="NCBI Taxonomy" id="100"/>
    <lineage>
        <taxon>Bacteria</taxon>
        <taxon>Pseudomonadati</taxon>
        <taxon>Pseudomonadota</taxon>
        <taxon>Alphaproteobacteria</taxon>
        <taxon>Hyphomicrobiales</taxon>
        <taxon>Xanthobacteraceae</taxon>
        <taxon>Ancylobacter</taxon>
    </lineage>
</organism>
<dbReference type="Proteomes" id="UP000295030">
    <property type="component" value="Unassembled WGS sequence"/>
</dbReference>
<evidence type="ECO:0000313" key="2">
    <source>
        <dbReference type="EMBL" id="TCK30596.1"/>
    </source>
</evidence>
<dbReference type="OrthoDB" id="8020870at2"/>
<comment type="caution">
    <text evidence="2">The sequence shown here is derived from an EMBL/GenBank/DDBJ whole genome shotgun (WGS) entry which is preliminary data.</text>
</comment>
<keyword evidence="1" id="KW-0732">Signal</keyword>
<reference evidence="2 3" key="1">
    <citation type="submission" date="2019-03" db="EMBL/GenBank/DDBJ databases">
        <title>Genomic Encyclopedia of Type Strains, Phase IV (KMG-IV): sequencing the most valuable type-strain genomes for metagenomic binning, comparative biology and taxonomic classification.</title>
        <authorList>
            <person name="Goeker M."/>
        </authorList>
    </citation>
    <scope>NUCLEOTIDE SEQUENCE [LARGE SCALE GENOMIC DNA]</scope>
    <source>
        <strain evidence="2 3">DSM 101</strain>
    </source>
</reference>
<feature type="signal peptide" evidence="1">
    <location>
        <begin position="1"/>
        <end position="22"/>
    </location>
</feature>
<dbReference type="AlphaFoldDB" id="A0A4V2PK07"/>